<comment type="caution">
    <text evidence="9">The sequence shown here is derived from an EMBL/GenBank/DDBJ whole genome shotgun (WGS) entry which is preliminary data.</text>
</comment>
<evidence type="ECO:0000256" key="8">
    <source>
        <dbReference type="SAM" id="Phobius"/>
    </source>
</evidence>
<name>A0AAW1TBG6_9CHLO</name>
<feature type="transmembrane region" description="Helical" evidence="8">
    <location>
        <begin position="458"/>
        <end position="480"/>
    </location>
</feature>
<evidence type="ECO:0000256" key="3">
    <source>
        <dbReference type="ARBA" id="ARBA00022448"/>
    </source>
</evidence>
<accession>A0AAW1TBG6</accession>
<feature type="transmembrane region" description="Helical" evidence="8">
    <location>
        <begin position="569"/>
        <end position="590"/>
    </location>
</feature>
<dbReference type="PANTHER" id="PTHR31645">
    <property type="entry name" value="OLIGOPEPTIDE TRANSPORTER YGL114W-RELATED"/>
    <property type="match status" value="1"/>
</dbReference>
<dbReference type="InterPro" id="IPR045035">
    <property type="entry name" value="YSL-like"/>
</dbReference>
<feature type="transmembrane region" description="Helical" evidence="8">
    <location>
        <begin position="720"/>
        <end position="745"/>
    </location>
</feature>
<feature type="transmembrane region" description="Helical" evidence="8">
    <location>
        <begin position="401"/>
        <end position="429"/>
    </location>
</feature>
<dbReference type="NCBIfam" id="TIGR00728">
    <property type="entry name" value="OPT_sfam"/>
    <property type="match status" value="1"/>
</dbReference>
<evidence type="ECO:0000256" key="7">
    <source>
        <dbReference type="SAM" id="MobiDB-lite"/>
    </source>
</evidence>
<feature type="region of interest" description="Disordered" evidence="7">
    <location>
        <begin position="227"/>
        <end position="255"/>
    </location>
</feature>
<sequence length="750" mass="78214">MGFVGGGLGGGTAVALGGRGRRAQRGSGAGGRAAAAGGARGTGRGARGAGGGLGLGAGPPPWVSRLGTESGIAVAWWVSSQHWASCSRAQAILGGAVTLSFGQLILWSLSLAFIGVFCAVPLRTQTIIKEKLTFPSGTATANVIRTLHGMPQQESSSKRPRGPAPGCIPEEGAEEQNGLLADGDEGGEERPLLPPGQAGSPYKQSYPGTPVLGRLHSGAARQLSRDFPTRTLSGPGALQHELSGRQAGSGVPPPAIELTRRSSSERFGGLPSIKSHVLLSSWLEPDRGPDNGESTDWSLTWTTLLGSFGLAGSYTMLSGFVKQLKEFPVLSLVGWDSATAWGWVLSPSFGYIGQGMIMGPRTAWSMLAGALLGWAWLGPAARQKGWAPGPITKQTGAAGWILWVSLAIMLGDSLTSLSILMCTSTWRIIQRQRNEKSNRALQQETEDPCPPENRVPTYWWVAGLVASAAFCTAVLVPMMGMPLYEPLAAVILALLVAVLAVRALGETDLNPVSGVGKLSQLIFAVVAPGNVVSNLVAGAIAEAGAQQAGDMMQDFKTAHLLGVCPRSQFYAMLLGSGASVLLSVCAYSLYTYAWVVPGPELPAPTAGIWLDMAELVNNGHLPPHVVPYCLVGAVLAALLPIGAYLMQASGNVEGSQSGTSRNPGTRWHLRVLQVWKAVAPSGIGIAVGMYVAPKFTIPRVLGSIIEQVWLQLHPNSHGRLMVVVASGLVLGEGTAASFTAVIQAFRAHPS</sequence>
<reference evidence="9 10" key="1">
    <citation type="journal article" date="2024" name="Nat. Commun.">
        <title>Phylogenomics reveals the evolutionary origins of lichenization in chlorophyte algae.</title>
        <authorList>
            <person name="Puginier C."/>
            <person name="Libourel C."/>
            <person name="Otte J."/>
            <person name="Skaloud P."/>
            <person name="Haon M."/>
            <person name="Grisel S."/>
            <person name="Petersen M."/>
            <person name="Berrin J.G."/>
            <person name="Delaux P.M."/>
            <person name="Dal Grande F."/>
            <person name="Keller J."/>
        </authorList>
    </citation>
    <scope>NUCLEOTIDE SEQUENCE [LARGE SCALE GENOMIC DNA]</scope>
    <source>
        <strain evidence="9 10">SAG 2523</strain>
    </source>
</reference>
<keyword evidence="5 8" id="KW-1133">Transmembrane helix</keyword>
<protein>
    <recommendedName>
        <fullName evidence="11">Oligopeptide transporter</fullName>
    </recommendedName>
</protein>
<evidence type="ECO:0000256" key="6">
    <source>
        <dbReference type="ARBA" id="ARBA00023136"/>
    </source>
</evidence>
<evidence type="ECO:0000313" key="10">
    <source>
        <dbReference type="Proteomes" id="UP001485043"/>
    </source>
</evidence>
<evidence type="ECO:0008006" key="11">
    <source>
        <dbReference type="Google" id="ProtNLM"/>
    </source>
</evidence>
<organism evidence="9 10">
    <name type="scientific">Apatococcus fuscideae</name>
    <dbReference type="NCBI Taxonomy" id="2026836"/>
    <lineage>
        <taxon>Eukaryota</taxon>
        <taxon>Viridiplantae</taxon>
        <taxon>Chlorophyta</taxon>
        <taxon>core chlorophytes</taxon>
        <taxon>Trebouxiophyceae</taxon>
        <taxon>Chlorellales</taxon>
        <taxon>Chlorellaceae</taxon>
        <taxon>Apatococcus</taxon>
    </lineage>
</organism>
<dbReference type="EMBL" id="JALJOV010000149">
    <property type="protein sequence ID" value="KAK9866588.1"/>
    <property type="molecule type" value="Genomic_DNA"/>
</dbReference>
<keyword evidence="3" id="KW-0813">Transport</keyword>
<dbReference type="GO" id="GO:0035673">
    <property type="term" value="F:oligopeptide transmembrane transporter activity"/>
    <property type="evidence" value="ECO:0007669"/>
    <property type="project" value="InterPro"/>
</dbReference>
<evidence type="ECO:0000256" key="4">
    <source>
        <dbReference type="ARBA" id="ARBA00022692"/>
    </source>
</evidence>
<feature type="region of interest" description="Disordered" evidence="7">
    <location>
        <begin position="21"/>
        <end position="45"/>
    </location>
</feature>
<evidence type="ECO:0000256" key="5">
    <source>
        <dbReference type="ARBA" id="ARBA00022989"/>
    </source>
</evidence>
<feature type="region of interest" description="Disordered" evidence="7">
    <location>
        <begin position="149"/>
        <end position="214"/>
    </location>
</feature>
<feature type="transmembrane region" description="Helical" evidence="8">
    <location>
        <begin position="363"/>
        <end position="381"/>
    </location>
</feature>
<dbReference type="PANTHER" id="PTHR31645:SF0">
    <property type="entry name" value="OLIGOPEPTIDE TRANSPORTER YGL114W-RELATED"/>
    <property type="match status" value="1"/>
</dbReference>
<keyword evidence="6 8" id="KW-0472">Membrane</keyword>
<evidence type="ECO:0000256" key="1">
    <source>
        <dbReference type="ARBA" id="ARBA00004141"/>
    </source>
</evidence>
<dbReference type="Proteomes" id="UP001485043">
    <property type="component" value="Unassembled WGS sequence"/>
</dbReference>
<dbReference type="AlphaFoldDB" id="A0AAW1TBG6"/>
<proteinExistence type="inferred from homology"/>
<feature type="transmembrane region" description="Helical" evidence="8">
    <location>
        <begin position="667"/>
        <end position="692"/>
    </location>
</feature>
<comment type="similarity">
    <text evidence="2">Belongs to the YSL (TC 2.A.67.2) family.</text>
</comment>
<comment type="subcellular location">
    <subcellularLocation>
        <location evidence="1">Membrane</location>
        <topology evidence="1">Multi-pass membrane protein</topology>
    </subcellularLocation>
</comment>
<evidence type="ECO:0000256" key="2">
    <source>
        <dbReference type="ARBA" id="ARBA00010276"/>
    </source>
</evidence>
<dbReference type="Pfam" id="PF03169">
    <property type="entry name" value="OPT"/>
    <property type="match status" value="2"/>
</dbReference>
<dbReference type="InterPro" id="IPR004813">
    <property type="entry name" value="OPT"/>
</dbReference>
<evidence type="ECO:0000313" key="9">
    <source>
        <dbReference type="EMBL" id="KAK9866588.1"/>
    </source>
</evidence>
<dbReference type="GO" id="GO:0016020">
    <property type="term" value="C:membrane"/>
    <property type="evidence" value="ECO:0007669"/>
    <property type="project" value="UniProtKB-SubCell"/>
</dbReference>
<feature type="transmembrane region" description="Helical" evidence="8">
    <location>
        <begin position="625"/>
        <end position="646"/>
    </location>
</feature>
<keyword evidence="4 8" id="KW-0812">Transmembrane</keyword>
<gene>
    <name evidence="9" type="ORF">WJX84_002121</name>
</gene>
<keyword evidence="10" id="KW-1185">Reference proteome</keyword>
<feature type="transmembrane region" description="Helical" evidence="8">
    <location>
        <begin position="486"/>
        <end position="504"/>
    </location>
</feature>
<feature type="transmembrane region" description="Helical" evidence="8">
    <location>
        <begin position="104"/>
        <end position="122"/>
    </location>
</feature>